<sequence length="537" mass="63511">MSQSNITLLDLPHEILLMIFKKLDNMDVLYSLLDVHIQQLNPIIQDKTFTNTLNFILTTSTDDIVSITTPILDRFCINILPTIDHNIKSLILESKSMERILLAADYPSLTKLKLFNFKDNIVSYYFTDESSFRRIFREQITDLILIYDKNNDITVQREYRNGIHEYIMKFFHNLKYLSINGPSSHLILDDSSPTTCFSSILTKLCVYVYCFQDCLTLLDGRLKQLTTFIVEIDHSEPSSIAHNMNNLPNLTTFSIEYRCNTTEFDIQVLPLLRRMSNLEELTLIIYNENRTRLVDGTYIHNQILLHLQRLYKFNFYIRTCTDLNNVTYSLSSDNIQQTFTNIGYRHVKCILYNITRMVICHAFSLPFISNHLEYLGNTFPSIVFTRVTKLLVFDILPFEHEFFIRLARFFPFLKDLSVMNLHPQLCKSDSVNYDHNQQYPVIEYPYLDSLHLEDSYIDYVEQFINETKIRLPRLKILEVDYRKLNTITKQFTRDVTRLNCAKVHRLIMEKQVVFPKTFYVYFPLLESASSYSYYFKK</sequence>
<evidence type="ECO:0000259" key="1">
    <source>
        <dbReference type="PROSITE" id="PS50181"/>
    </source>
</evidence>
<protein>
    <recommendedName>
        <fullName evidence="1">F-box domain-containing protein</fullName>
    </recommendedName>
</protein>
<dbReference type="InterPro" id="IPR001810">
    <property type="entry name" value="F-box_dom"/>
</dbReference>
<evidence type="ECO:0000313" key="3">
    <source>
        <dbReference type="Proteomes" id="UP000663881"/>
    </source>
</evidence>
<dbReference type="Proteomes" id="UP000663881">
    <property type="component" value="Unassembled WGS sequence"/>
</dbReference>
<reference evidence="2" key="1">
    <citation type="submission" date="2021-02" db="EMBL/GenBank/DDBJ databases">
        <authorList>
            <person name="Nowell W R."/>
        </authorList>
    </citation>
    <scope>NUCLEOTIDE SEQUENCE</scope>
</reference>
<dbReference type="EMBL" id="CAJOAY010006165">
    <property type="protein sequence ID" value="CAF4132080.1"/>
    <property type="molecule type" value="Genomic_DNA"/>
</dbReference>
<name>A0A819X7T3_9BILA</name>
<organism evidence="2 3">
    <name type="scientific">Adineta steineri</name>
    <dbReference type="NCBI Taxonomy" id="433720"/>
    <lineage>
        <taxon>Eukaryota</taxon>
        <taxon>Metazoa</taxon>
        <taxon>Spiralia</taxon>
        <taxon>Gnathifera</taxon>
        <taxon>Rotifera</taxon>
        <taxon>Eurotatoria</taxon>
        <taxon>Bdelloidea</taxon>
        <taxon>Adinetida</taxon>
        <taxon>Adinetidae</taxon>
        <taxon>Adineta</taxon>
    </lineage>
</organism>
<dbReference type="PROSITE" id="PS50181">
    <property type="entry name" value="FBOX"/>
    <property type="match status" value="1"/>
</dbReference>
<accession>A0A819X7T3</accession>
<proteinExistence type="predicted"/>
<dbReference type="AlphaFoldDB" id="A0A819X7T3"/>
<gene>
    <name evidence="2" type="ORF">OKA104_LOCUS37289</name>
</gene>
<evidence type="ECO:0000313" key="2">
    <source>
        <dbReference type="EMBL" id="CAF4132080.1"/>
    </source>
</evidence>
<feature type="domain" description="F-box" evidence="1">
    <location>
        <begin position="5"/>
        <end position="53"/>
    </location>
</feature>
<comment type="caution">
    <text evidence="2">The sequence shown here is derived from an EMBL/GenBank/DDBJ whole genome shotgun (WGS) entry which is preliminary data.</text>
</comment>